<keyword evidence="4" id="KW-0547">Nucleotide-binding</keyword>
<feature type="domain" description="GGDEF" evidence="9">
    <location>
        <begin position="616"/>
        <end position="741"/>
    </location>
</feature>
<keyword evidence="11" id="KW-1185">Reference proteome</keyword>
<dbReference type="SUPFAM" id="SSF103190">
    <property type="entry name" value="Sensory domain-like"/>
    <property type="match status" value="2"/>
</dbReference>
<keyword evidence="8" id="KW-0472">Membrane</keyword>
<dbReference type="PANTHER" id="PTHR44757">
    <property type="entry name" value="DIGUANYLATE CYCLASE DGCP"/>
    <property type="match status" value="1"/>
</dbReference>
<dbReference type="Pfam" id="PF13426">
    <property type="entry name" value="PAS_9"/>
    <property type="match status" value="2"/>
</dbReference>
<dbReference type="InterPro" id="IPR052155">
    <property type="entry name" value="Biofilm_reg_signaling"/>
</dbReference>
<keyword evidence="8" id="KW-0812">Transmembrane</keyword>
<evidence type="ECO:0000256" key="2">
    <source>
        <dbReference type="ARBA" id="ARBA00022553"/>
    </source>
</evidence>
<evidence type="ECO:0000256" key="8">
    <source>
        <dbReference type="SAM" id="Phobius"/>
    </source>
</evidence>
<dbReference type="SMART" id="SM00267">
    <property type="entry name" value="GGDEF"/>
    <property type="match status" value="1"/>
</dbReference>
<keyword evidence="3" id="KW-0808">Transferase</keyword>
<keyword evidence="5" id="KW-0418">Kinase</keyword>
<dbReference type="CDD" id="cd00130">
    <property type="entry name" value="PAS"/>
    <property type="match status" value="1"/>
</dbReference>
<evidence type="ECO:0000313" key="10">
    <source>
        <dbReference type="EMBL" id="QSX36385.1"/>
    </source>
</evidence>
<evidence type="ECO:0000256" key="3">
    <source>
        <dbReference type="ARBA" id="ARBA00022679"/>
    </source>
</evidence>
<dbReference type="SMART" id="SM00091">
    <property type="entry name" value="PAS"/>
    <property type="match status" value="2"/>
</dbReference>
<keyword evidence="8" id="KW-1133">Transmembrane helix</keyword>
<proteinExistence type="predicted"/>
<evidence type="ECO:0000313" key="11">
    <source>
        <dbReference type="Proteomes" id="UP000663207"/>
    </source>
</evidence>
<accession>A0ABX7QZI4</accession>
<feature type="transmembrane region" description="Helical" evidence="8">
    <location>
        <begin position="28"/>
        <end position="50"/>
    </location>
</feature>
<protein>
    <submittedName>
        <fullName evidence="10">PAS domain-containing protein</fullName>
    </submittedName>
</protein>
<dbReference type="Proteomes" id="UP000663207">
    <property type="component" value="Chromosome"/>
</dbReference>
<gene>
    <name evidence="10" type="ORF">JYB85_13915</name>
</gene>
<dbReference type="InterPro" id="IPR035965">
    <property type="entry name" value="PAS-like_dom_sf"/>
</dbReference>
<dbReference type="InterPro" id="IPR000160">
    <property type="entry name" value="GGDEF_dom"/>
</dbReference>
<dbReference type="InterPro" id="IPR000014">
    <property type="entry name" value="PAS"/>
</dbReference>
<dbReference type="RefSeq" id="WP_207379762.1">
    <property type="nucleotide sequence ID" value="NZ_CP071502.1"/>
</dbReference>
<sequence>MFKRSPGLPSLSSLLIDAQGVHWSQQRMLALGSQLAMLVITMVLITNVIITLGERRLQEEWATQRYSELQTVGTLIADKVTFQQFRTQTFARGESLRQYLDNPGEEEKARLLSQWQSLQKNIPELMGVALFDANGKFRFSSNDVFGQGPVPAPLLGNNRNMGGNEIYTSPMDFLNQDGNLEPYMYQLAWLENPDQSIRGYLVTYNSMLRTLELIKPAISGSQSPMMMFDTQGLLYAGASSMSPLPRLPDTLSGSLRQTYPALWRQMAMSNFGQFHGDDATFVYLKVELTTQYETRREYFLVSYIRNEDIATRFSQWHTLLIVVAILVTLLAAAVIVLSHLFRLEQRSRHVGIRLANTLFAGDTGSLLVNDNGRILSANPAAAKALMLAPDELKDRSLQRCLQLDDEAYSALKQTLQQNGSWRGEVDLGPEEGGVLRVHIRHAQQGHEAKSYSLVTLEEISELAHCQQELKHNQLLGESAVAAALTRADGSLLKTNAAFDQLLQPGELQCHNLAELLENDLGNQWPRIVQQIAMQGQWQGQILCTDRSRLQSCLQATLKGHLDEDGEVEFIVCTLELAAPRQKLRESGDLVPHRSTILSNLNDLEHYFQSLPGKSRNHASLMLLDISPAGMLSHMSDIGQLEKRQQEVEMQLLRDLPSSLQISHWQLGRLVVILPDTHANHAHLLASKTLERLDDNGLGEGICIGIAAFHEGQSLEQFLSNAEVALKRAKQTGEQRICQAFTR</sequence>
<evidence type="ECO:0000256" key="7">
    <source>
        <dbReference type="ARBA" id="ARBA00023012"/>
    </source>
</evidence>
<name>A0ABX7QZI4_9GAMM</name>
<evidence type="ECO:0000256" key="4">
    <source>
        <dbReference type="ARBA" id="ARBA00022741"/>
    </source>
</evidence>
<evidence type="ECO:0000256" key="6">
    <source>
        <dbReference type="ARBA" id="ARBA00022840"/>
    </source>
</evidence>
<dbReference type="Gene3D" id="3.30.450.20">
    <property type="entry name" value="PAS domain"/>
    <property type="match status" value="1"/>
</dbReference>
<dbReference type="InterPro" id="IPR029787">
    <property type="entry name" value="Nucleotide_cyclase"/>
</dbReference>
<evidence type="ECO:0000256" key="5">
    <source>
        <dbReference type="ARBA" id="ARBA00022777"/>
    </source>
</evidence>
<dbReference type="SUPFAM" id="SSF55785">
    <property type="entry name" value="PYP-like sensor domain (PAS domain)"/>
    <property type="match status" value="1"/>
</dbReference>
<reference evidence="10 11" key="1">
    <citation type="submission" date="2021-03" db="EMBL/GenBank/DDBJ databases">
        <title>Novel species identification of genus Shewanella.</title>
        <authorList>
            <person name="Liu G."/>
            <person name="Zhang Q."/>
        </authorList>
    </citation>
    <scope>NUCLEOTIDE SEQUENCE [LARGE SCALE GENOMIC DNA]</scope>
    <source>
        <strain evidence="10 11">FJAT-52962</strain>
    </source>
</reference>
<dbReference type="InterPro" id="IPR029151">
    <property type="entry name" value="Sensor-like_sf"/>
</dbReference>
<keyword evidence="2" id="KW-0597">Phosphoprotein</keyword>
<dbReference type="Gene3D" id="3.30.70.270">
    <property type="match status" value="1"/>
</dbReference>
<evidence type="ECO:0000256" key="1">
    <source>
        <dbReference type="ARBA" id="ARBA00004370"/>
    </source>
</evidence>
<dbReference type="InterPro" id="IPR043128">
    <property type="entry name" value="Rev_trsase/Diguanyl_cyclase"/>
</dbReference>
<evidence type="ECO:0000259" key="9">
    <source>
        <dbReference type="PROSITE" id="PS50887"/>
    </source>
</evidence>
<dbReference type="EMBL" id="CP071502">
    <property type="protein sequence ID" value="QSX36385.1"/>
    <property type="molecule type" value="Genomic_DNA"/>
</dbReference>
<organism evidence="10 11">
    <name type="scientific">Shewanella sedimentimangrovi</name>
    <dbReference type="NCBI Taxonomy" id="2814293"/>
    <lineage>
        <taxon>Bacteria</taxon>
        <taxon>Pseudomonadati</taxon>
        <taxon>Pseudomonadota</taxon>
        <taxon>Gammaproteobacteria</taxon>
        <taxon>Alteromonadales</taxon>
        <taxon>Shewanellaceae</taxon>
        <taxon>Shewanella</taxon>
    </lineage>
</organism>
<keyword evidence="7" id="KW-0902">Two-component regulatory system</keyword>
<dbReference type="SUPFAM" id="SSF55073">
    <property type="entry name" value="Nucleotide cyclase"/>
    <property type="match status" value="1"/>
</dbReference>
<comment type="subcellular location">
    <subcellularLocation>
        <location evidence="1">Membrane</location>
    </subcellularLocation>
</comment>
<dbReference type="PROSITE" id="PS50887">
    <property type="entry name" value="GGDEF"/>
    <property type="match status" value="1"/>
</dbReference>
<feature type="transmembrane region" description="Helical" evidence="8">
    <location>
        <begin position="319"/>
        <end position="341"/>
    </location>
</feature>
<dbReference type="PANTHER" id="PTHR44757:SF2">
    <property type="entry name" value="BIOFILM ARCHITECTURE MAINTENANCE PROTEIN MBAA"/>
    <property type="match status" value="1"/>
</dbReference>
<keyword evidence="6" id="KW-0067">ATP-binding</keyword>